<keyword evidence="4" id="KW-1185">Reference proteome</keyword>
<dbReference type="Pfam" id="PF20994">
    <property type="entry name" value="CENPU"/>
    <property type="match status" value="1"/>
</dbReference>
<evidence type="ECO:0000259" key="2">
    <source>
        <dbReference type="Pfam" id="PF20994"/>
    </source>
</evidence>
<dbReference type="AlphaFoldDB" id="A0AA39XEJ4"/>
<reference evidence="3" key="1">
    <citation type="submission" date="2023-06" db="EMBL/GenBank/DDBJ databases">
        <title>Genome-scale phylogeny and comparative genomics of the fungal order Sordariales.</title>
        <authorList>
            <consortium name="Lawrence Berkeley National Laboratory"/>
            <person name="Hensen N."/>
            <person name="Bonometti L."/>
            <person name="Westerberg I."/>
            <person name="Brannstrom I.O."/>
            <person name="Guillou S."/>
            <person name="Cros-Aarteil S."/>
            <person name="Calhoun S."/>
            <person name="Haridas S."/>
            <person name="Kuo A."/>
            <person name="Mondo S."/>
            <person name="Pangilinan J."/>
            <person name="Riley R."/>
            <person name="Labutti K."/>
            <person name="Andreopoulos B."/>
            <person name="Lipzen A."/>
            <person name="Chen C."/>
            <person name="Yanf M."/>
            <person name="Daum C."/>
            <person name="Ng V."/>
            <person name="Clum A."/>
            <person name="Steindorff A."/>
            <person name="Ohm R."/>
            <person name="Martin F."/>
            <person name="Silar P."/>
            <person name="Natvig D."/>
            <person name="Lalanne C."/>
            <person name="Gautier V."/>
            <person name="Ament-Velasquez S.L."/>
            <person name="Kruys A."/>
            <person name="Hutchinson M.I."/>
            <person name="Powell A.J."/>
            <person name="Barry K."/>
            <person name="Miller A.N."/>
            <person name="Grigoriev I.V."/>
            <person name="Debuchy R."/>
            <person name="Gladieux P."/>
            <person name="Thoren M.H."/>
            <person name="Johannesson H."/>
        </authorList>
    </citation>
    <scope>NUCLEOTIDE SEQUENCE</scope>
    <source>
        <strain evidence="3">CBS 606.72</strain>
    </source>
</reference>
<evidence type="ECO:0000313" key="3">
    <source>
        <dbReference type="EMBL" id="KAK0632260.1"/>
    </source>
</evidence>
<sequence length="657" mass="70953">MHEVEDTSFGFELPDPEPMELEAEPDPEAEPSPPPIAPPVTRPPPNTSAKRARPGRSPPSARTTRSAAAATSPPQKNSSTRSGSPAIYDISDHSSVDGKRPKRISGSRTARRGGPSALSSAFKRVSLEVPTGEDEEMEENEAVVAPSPMDLEPSSASLPRRTSQLSLGSAKSPLAGRVSAMVEEIGESPVDAPGSGRRRQMRISAGAPVIGSSTLLQRVLEDLDETTAHVPSSSPLQRVARRKSGETAIERQQRRSARLSGGSSAGGSDVMVEATPKSRGSAGSKDATPRSSGRKRARAEPTVPLVEEEPGEEEEVEGLLAEDEVEELGEEEAEKAQEIGDKEAAQRLAKKKRTRQSLPAPPSPELEAEPEPEPAAKRRRRKEVASPAQQQQPRAPKGKPAKKAPARNKRGPKAAGAADDDEADGGAVPVTVHRFTKKAIVEEDESDADILNAEIPYANRGGVNAVDVLSKLCEELIGAFSARLEENVQNAEDTAGRREQRTMLRSLEAFQEELRTRLLEHTIALDTLHALRKRVRVAQKEKLSLRDAILRVRAERDQVALRMDAIRIKHEAESREALRHISLSSAMHDIDLVVEKGLAAEELSMPEQTRADLANLELLVNRIADQVGTKSDGGGTLKQIKEFNAFLERTAGVLEGR</sequence>
<feature type="compositionally biased region" description="Acidic residues" evidence="1">
    <location>
        <begin position="14"/>
        <end position="29"/>
    </location>
</feature>
<organism evidence="3 4">
    <name type="scientific">Immersiella caudata</name>
    <dbReference type="NCBI Taxonomy" id="314043"/>
    <lineage>
        <taxon>Eukaryota</taxon>
        <taxon>Fungi</taxon>
        <taxon>Dikarya</taxon>
        <taxon>Ascomycota</taxon>
        <taxon>Pezizomycotina</taxon>
        <taxon>Sordariomycetes</taxon>
        <taxon>Sordariomycetidae</taxon>
        <taxon>Sordariales</taxon>
        <taxon>Lasiosphaeriaceae</taxon>
        <taxon>Immersiella</taxon>
    </lineage>
</organism>
<name>A0AA39XEJ4_9PEZI</name>
<proteinExistence type="predicted"/>
<dbReference type="EMBL" id="JAULSU010000001">
    <property type="protein sequence ID" value="KAK0632260.1"/>
    <property type="molecule type" value="Genomic_DNA"/>
</dbReference>
<dbReference type="Proteomes" id="UP001175000">
    <property type="component" value="Unassembled WGS sequence"/>
</dbReference>
<feature type="region of interest" description="Disordered" evidence="1">
    <location>
        <begin position="226"/>
        <end position="426"/>
    </location>
</feature>
<feature type="compositionally biased region" description="Low complexity" evidence="1">
    <location>
        <begin position="258"/>
        <end position="268"/>
    </location>
</feature>
<accession>A0AA39XEJ4</accession>
<feature type="compositionally biased region" description="Basic and acidic residues" evidence="1">
    <location>
        <begin position="243"/>
        <end position="253"/>
    </location>
</feature>
<feature type="compositionally biased region" description="Acidic residues" evidence="1">
    <location>
        <begin position="131"/>
        <end position="141"/>
    </location>
</feature>
<feature type="compositionally biased region" description="Polar residues" evidence="1">
    <location>
        <begin position="154"/>
        <end position="169"/>
    </location>
</feature>
<feature type="compositionally biased region" description="Low complexity" evidence="1">
    <location>
        <begin position="58"/>
        <end position="74"/>
    </location>
</feature>
<protein>
    <recommendedName>
        <fullName evidence="2">Inner kinetochore subunit AME1 domain-containing protein</fullName>
    </recommendedName>
</protein>
<feature type="region of interest" description="Disordered" evidence="1">
    <location>
        <begin position="186"/>
        <end position="205"/>
    </location>
</feature>
<feature type="compositionally biased region" description="Pro residues" evidence="1">
    <location>
        <begin position="30"/>
        <end position="46"/>
    </location>
</feature>
<feature type="compositionally biased region" description="Basic residues" evidence="1">
    <location>
        <begin position="396"/>
        <end position="412"/>
    </location>
</feature>
<feature type="compositionally biased region" description="Basic residues" evidence="1">
    <location>
        <begin position="100"/>
        <end position="111"/>
    </location>
</feature>
<dbReference type="InterPro" id="IPR048743">
    <property type="entry name" value="AME1"/>
</dbReference>
<feature type="compositionally biased region" description="Acidic residues" evidence="1">
    <location>
        <begin position="306"/>
        <end position="333"/>
    </location>
</feature>
<feature type="region of interest" description="Disordered" evidence="1">
    <location>
        <begin position="1"/>
        <end position="174"/>
    </location>
</feature>
<comment type="caution">
    <text evidence="3">The sequence shown here is derived from an EMBL/GenBank/DDBJ whole genome shotgun (WGS) entry which is preliminary data.</text>
</comment>
<gene>
    <name evidence="3" type="ORF">B0T14DRAFT_27297</name>
</gene>
<feature type="compositionally biased region" description="Basic and acidic residues" evidence="1">
    <location>
        <begin position="90"/>
        <end position="99"/>
    </location>
</feature>
<evidence type="ECO:0000256" key="1">
    <source>
        <dbReference type="SAM" id="MobiDB-lite"/>
    </source>
</evidence>
<feature type="domain" description="Inner kinetochore subunit AME1" evidence="2">
    <location>
        <begin position="458"/>
        <end position="649"/>
    </location>
</feature>
<feature type="compositionally biased region" description="Basic and acidic residues" evidence="1">
    <location>
        <begin position="334"/>
        <end position="345"/>
    </location>
</feature>
<evidence type="ECO:0000313" key="4">
    <source>
        <dbReference type="Proteomes" id="UP001175000"/>
    </source>
</evidence>